<accession>A0A538SQ16</accession>
<protein>
    <submittedName>
        <fullName evidence="2">Uncharacterized protein</fullName>
    </submittedName>
</protein>
<comment type="caution">
    <text evidence="2">The sequence shown here is derived from an EMBL/GenBank/DDBJ whole genome shotgun (WGS) entry which is preliminary data.</text>
</comment>
<evidence type="ECO:0000313" key="3">
    <source>
        <dbReference type="Proteomes" id="UP000317716"/>
    </source>
</evidence>
<feature type="region of interest" description="Disordered" evidence="1">
    <location>
        <begin position="279"/>
        <end position="328"/>
    </location>
</feature>
<dbReference type="EMBL" id="VBOS01000298">
    <property type="protein sequence ID" value="TMQ53468.1"/>
    <property type="molecule type" value="Genomic_DNA"/>
</dbReference>
<dbReference type="Proteomes" id="UP000317716">
    <property type="component" value="Unassembled WGS sequence"/>
</dbReference>
<name>A0A538SQ16_UNCEI</name>
<feature type="compositionally biased region" description="Low complexity" evidence="1">
    <location>
        <begin position="167"/>
        <end position="179"/>
    </location>
</feature>
<evidence type="ECO:0000256" key="1">
    <source>
        <dbReference type="SAM" id="MobiDB-lite"/>
    </source>
</evidence>
<feature type="compositionally biased region" description="Basic and acidic residues" evidence="1">
    <location>
        <begin position="279"/>
        <end position="309"/>
    </location>
</feature>
<reference evidence="2 3" key="1">
    <citation type="journal article" date="2019" name="Nat. Microbiol.">
        <title>Mediterranean grassland soil C-N compound turnover is dependent on rainfall and depth, and is mediated by genomically divergent microorganisms.</title>
        <authorList>
            <person name="Diamond S."/>
            <person name="Andeer P.F."/>
            <person name="Li Z."/>
            <person name="Crits-Christoph A."/>
            <person name="Burstein D."/>
            <person name="Anantharaman K."/>
            <person name="Lane K.R."/>
            <person name="Thomas B.C."/>
            <person name="Pan C."/>
            <person name="Northen T.R."/>
            <person name="Banfield J.F."/>
        </authorList>
    </citation>
    <scope>NUCLEOTIDE SEQUENCE [LARGE SCALE GENOMIC DNA]</scope>
    <source>
        <strain evidence="2">WS_2</strain>
    </source>
</reference>
<organism evidence="2 3">
    <name type="scientific">Eiseniibacteriota bacterium</name>
    <dbReference type="NCBI Taxonomy" id="2212470"/>
    <lineage>
        <taxon>Bacteria</taxon>
        <taxon>Candidatus Eiseniibacteriota</taxon>
    </lineage>
</organism>
<evidence type="ECO:0000313" key="2">
    <source>
        <dbReference type="EMBL" id="TMQ53468.1"/>
    </source>
</evidence>
<sequence>MPSERAPRLLALPRNDRADLLLLALPNTALREACRQLQLTFPGYRLERVRPIDMADALAEEYETSEEDAAAIDRIVDECCPLPPTIPEERVPTSRIPNRMVELLTWLAAEDPEAVLAPLLWRLLGHPVESVRAAAAASLRDYIESFDRAAAEAPEENGDATANAQAAEPESGLEPGSEPGPDEESAPAASGVLRRQLRAAESRVGKLASDIEAARTLLATERAHGARKDLRLSRLKLDLEQAQAELRAAREARAALEADLDRDTRALLRQRESEVENLRHEAESLQRKLEEARRREAEAIAESRERRTPVEPPAPAPEEASPAPGDAAAPFQVPEFTSEFYESIEEWDDRILKSTFENGTDVRLLYRRKPGRGIEILSLIDRENLDRYVRQYKRRTHT</sequence>
<dbReference type="AlphaFoldDB" id="A0A538SQ16"/>
<gene>
    <name evidence="2" type="ORF">E6K72_08460</name>
</gene>
<feature type="compositionally biased region" description="Low complexity" evidence="1">
    <location>
        <begin position="317"/>
        <end position="328"/>
    </location>
</feature>
<feature type="region of interest" description="Disordered" evidence="1">
    <location>
        <begin position="151"/>
        <end position="191"/>
    </location>
</feature>
<proteinExistence type="predicted"/>